<dbReference type="Proteomes" id="UP000682733">
    <property type="component" value="Unassembled WGS sequence"/>
</dbReference>
<sequence length="69" mass="8353">MPAPIQITAEQLLREAKEKQLEYVAPPPKQKISDPEELAEYRMKKRKEFEDAIRKNRQKMVNWVKYAHW</sequence>
<protein>
    <submittedName>
        <fullName evidence="7">Uncharacterized protein</fullName>
    </submittedName>
</protein>
<evidence type="ECO:0000256" key="6">
    <source>
        <dbReference type="ARBA" id="ARBA00023242"/>
    </source>
</evidence>
<name>A0A8S2FTS5_9BILA</name>
<dbReference type="PANTHER" id="PTHR11246">
    <property type="entry name" value="PRE-MRNA SPLICING FACTOR"/>
    <property type="match status" value="1"/>
</dbReference>
<evidence type="ECO:0000256" key="2">
    <source>
        <dbReference type="ARBA" id="ARBA00008644"/>
    </source>
</evidence>
<keyword evidence="6" id="KW-0539">Nucleus</keyword>
<reference evidence="7" key="1">
    <citation type="submission" date="2021-02" db="EMBL/GenBank/DDBJ databases">
        <authorList>
            <person name="Nowell W R."/>
        </authorList>
    </citation>
    <scope>NUCLEOTIDE SEQUENCE</scope>
</reference>
<comment type="subcellular location">
    <subcellularLocation>
        <location evidence="1">Nucleus</location>
    </subcellularLocation>
</comment>
<keyword evidence="4" id="KW-0677">Repeat</keyword>
<evidence type="ECO:0000313" key="7">
    <source>
        <dbReference type="EMBL" id="CAF1552872.1"/>
    </source>
</evidence>
<organism evidence="7 9">
    <name type="scientific">Didymodactylos carnosus</name>
    <dbReference type="NCBI Taxonomy" id="1234261"/>
    <lineage>
        <taxon>Eukaryota</taxon>
        <taxon>Metazoa</taxon>
        <taxon>Spiralia</taxon>
        <taxon>Gnathifera</taxon>
        <taxon>Rotifera</taxon>
        <taxon>Eurotatoria</taxon>
        <taxon>Bdelloidea</taxon>
        <taxon>Philodinida</taxon>
        <taxon>Philodinidae</taxon>
        <taxon>Didymodactylos</taxon>
    </lineage>
</organism>
<evidence type="ECO:0000313" key="8">
    <source>
        <dbReference type="EMBL" id="CAF4343336.1"/>
    </source>
</evidence>
<comment type="caution">
    <text evidence="7">The sequence shown here is derived from an EMBL/GenBank/DDBJ whole genome shotgun (WGS) entry which is preliminary data.</text>
</comment>
<proteinExistence type="inferred from homology"/>
<dbReference type="InterPro" id="IPR045075">
    <property type="entry name" value="Syf1-like"/>
</dbReference>
<dbReference type="GO" id="GO:0071014">
    <property type="term" value="C:post-mRNA release spliceosomal complex"/>
    <property type="evidence" value="ECO:0007669"/>
    <property type="project" value="TreeGrafter"/>
</dbReference>
<dbReference type="EMBL" id="CAJNOK010040711">
    <property type="protein sequence ID" value="CAF1552872.1"/>
    <property type="molecule type" value="Genomic_DNA"/>
</dbReference>
<comment type="similarity">
    <text evidence="2">Belongs to the crooked-neck family.</text>
</comment>
<dbReference type="GO" id="GO:0000245">
    <property type="term" value="P:spliceosomal complex assembly"/>
    <property type="evidence" value="ECO:0007669"/>
    <property type="project" value="TreeGrafter"/>
</dbReference>
<evidence type="ECO:0000256" key="1">
    <source>
        <dbReference type="ARBA" id="ARBA00004123"/>
    </source>
</evidence>
<keyword evidence="5" id="KW-0508">mRNA splicing</keyword>
<dbReference type="GO" id="GO:0071007">
    <property type="term" value="C:U2-type catalytic step 2 spliceosome"/>
    <property type="evidence" value="ECO:0007669"/>
    <property type="project" value="TreeGrafter"/>
</dbReference>
<dbReference type="Proteomes" id="UP000677228">
    <property type="component" value="Unassembled WGS sequence"/>
</dbReference>
<accession>A0A8S2FTS5</accession>
<dbReference type="EMBL" id="CAJOBA010063197">
    <property type="protein sequence ID" value="CAF4343336.1"/>
    <property type="molecule type" value="Genomic_DNA"/>
</dbReference>
<evidence type="ECO:0000256" key="3">
    <source>
        <dbReference type="ARBA" id="ARBA00022664"/>
    </source>
</evidence>
<dbReference type="GO" id="GO:0071011">
    <property type="term" value="C:precatalytic spliceosome"/>
    <property type="evidence" value="ECO:0007669"/>
    <property type="project" value="TreeGrafter"/>
</dbReference>
<evidence type="ECO:0000256" key="5">
    <source>
        <dbReference type="ARBA" id="ARBA00023187"/>
    </source>
</evidence>
<dbReference type="GO" id="GO:0000974">
    <property type="term" value="C:Prp19 complex"/>
    <property type="evidence" value="ECO:0007669"/>
    <property type="project" value="TreeGrafter"/>
</dbReference>
<dbReference type="PANTHER" id="PTHR11246:SF3">
    <property type="entry name" value="CROOKED NECK-LIKE PROTEIN 1"/>
    <property type="match status" value="1"/>
</dbReference>
<dbReference type="AlphaFoldDB" id="A0A8S2FTS5"/>
<evidence type="ECO:0000256" key="4">
    <source>
        <dbReference type="ARBA" id="ARBA00022737"/>
    </source>
</evidence>
<gene>
    <name evidence="7" type="ORF">OVA965_LOCUS39389</name>
    <name evidence="8" type="ORF">TMI583_LOCUS40692</name>
</gene>
<evidence type="ECO:0000313" key="9">
    <source>
        <dbReference type="Proteomes" id="UP000677228"/>
    </source>
</evidence>
<keyword evidence="3" id="KW-0507">mRNA processing</keyword>
<feature type="non-terminal residue" evidence="7">
    <location>
        <position position="69"/>
    </location>
</feature>